<dbReference type="InParanoid" id="A7EDW4"/>
<dbReference type="GeneID" id="5491718"/>
<dbReference type="EMBL" id="CH476624">
    <property type="protein sequence ID" value="EDO01030.1"/>
    <property type="molecule type" value="Genomic_DNA"/>
</dbReference>
<name>A7EDW4_SCLS1</name>
<dbReference type="AlphaFoldDB" id="A7EDW4"/>
<gene>
    <name evidence="1" type="ORF">SS1G_03504</name>
</gene>
<accession>A7EDW4</accession>
<evidence type="ECO:0000313" key="1">
    <source>
        <dbReference type="EMBL" id="EDO01030.1"/>
    </source>
</evidence>
<dbReference type="KEGG" id="ssl:SS1G_03504"/>
<organism evidence="1 2">
    <name type="scientific">Sclerotinia sclerotiorum (strain ATCC 18683 / 1980 / Ss-1)</name>
    <name type="common">White mold</name>
    <name type="synonym">Whetzelinia sclerotiorum</name>
    <dbReference type="NCBI Taxonomy" id="665079"/>
    <lineage>
        <taxon>Eukaryota</taxon>
        <taxon>Fungi</taxon>
        <taxon>Dikarya</taxon>
        <taxon>Ascomycota</taxon>
        <taxon>Pezizomycotina</taxon>
        <taxon>Leotiomycetes</taxon>
        <taxon>Helotiales</taxon>
        <taxon>Sclerotiniaceae</taxon>
        <taxon>Sclerotinia</taxon>
    </lineage>
</organism>
<keyword evidence="2" id="KW-1185">Reference proteome</keyword>
<reference evidence="2" key="1">
    <citation type="journal article" date="2011" name="PLoS Genet.">
        <title>Genomic analysis of the necrotrophic fungal pathogens Sclerotinia sclerotiorum and Botrytis cinerea.</title>
        <authorList>
            <person name="Amselem J."/>
            <person name="Cuomo C.A."/>
            <person name="van Kan J.A."/>
            <person name="Viaud M."/>
            <person name="Benito E.P."/>
            <person name="Couloux A."/>
            <person name="Coutinho P.M."/>
            <person name="de Vries R.P."/>
            <person name="Dyer P.S."/>
            <person name="Fillinger S."/>
            <person name="Fournier E."/>
            <person name="Gout L."/>
            <person name="Hahn M."/>
            <person name="Kohn L."/>
            <person name="Lapalu N."/>
            <person name="Plummer K.M."/>
            <person name="Pradier J.M."/>
            <person name="Quevillon E."/>
            <person name="Sharon A."/>
            <person name="Simon A."/>
            <person name="ten Have A."/>
            <person name="Tudzynski B."/>
            <person name="Tudzynski P."/>
            <person name="Wincker P."/>
            <person name="Andrew M."/>
            <person name="Anthouard V."/>
            <person name="Beever R.E."/>
            <person name="Beffa R."/>
            <person name="Benoit I."/>
            <person name="Bouzid O."/>
            <person name="Brault B."/>
            <person name="Chen Z."/>
            <person name="Choquer M."/>
            <person name="Collemare J."/>
            <person name="Cotton P."/>
            <person name="Danchin E.G."/>
            <person name="Da Silva C."/>
            <person name="Gautier A."/>
            <person name="Giraud C."/>
            <person name="Giraud T."/>
            <person name="Gonzalez C."/>
            <person name="Grossetete S."/>
            <person name="Guldener U."/>
            <person name="Henrissat B."/>
            <person name="Howlett B.J."/>
            <person name="Kodira C."/>
            <person name="Kretschmer M."/>
            <person name="Lappartient A."/>
            <person name="Leroch M."/>
            <person name="Levis C."/>
            <person name="Mauceli E."/>
            <person name="Neuveglise C."/>
            <person name="Oeser B."/>
            <person name="Pearson M."/>
            <person name="Poulain J."/>
            <person name="Poussereau N."/>
            <person name="Quesneville H."/>
            <person name="Rascle C."/>
            <person name="Schumacher J."/>
            <person name="Segurens B."/>
            <person name="Sexton A."/>
            <person name="Silva E."/>
            <person name="Sirven C."/>
            <person name="Soanes D.M."/>
            <person name="Talbot N.J."/>
            <person name="Templeton M."/>
            <person name="Yandava C."/>
            <person name="Yarden O."/>
            <person name="Zeng Q."/>
            <person name="Rollins J.A."/>
            <person name="Lebrun M.H."/>
            <person name="Dickman M."/>
        </authorList>
    </citation>
    <scope>NUCLEOTIDE SEQUENCE [LARGE SCALE GENOMIC DNA]</scope>
    <source>
        <strain evidence="2">ATCC 18683 / 1980 / Ss-1</strain>
    </source>
</reference>
<evidence type="ECO:0000313" key="2">
    <source>
        <dbReference type="Proteomes" id="UP000001312"/>
    </source>
</evidence>
<dbReference type="HOGENOM" id="CLU_1759901_0_0_1"/>
<proteinExistence type="predicted"/>
<dbReference type="RefSeq" id="XP_001595415.1">
    <property type="nucleotide sequence ID" value="XM_001595365.1"/>
</dbReference>
<dbReference type="Proteomes" id="UP000001312">
    <property type="component" value="Unassembled WGS sequence"/>
</dbReference>
<protein>
    <submittedName>
        <fullName evidence="1">Uncharacterized protein</fullName>
    </submittedName>
</protein>
<sequence>MIKGSTILAAAYRVSVQVQSAVVLDMNTTTRCIAESPHTIGLSPTISQLLKSKRDYATKKTEVFATEKNERMNYWLGNDTETEAENSIPFTAFGKLANAAASLGCSGPLTCIKSLQDDFRIVGNQHCIASTRIASSNETRRRFELSPS</sequence>